<gene>
    <name evidence="7" type="ORF">PCAR00345_LOCUS30728</name>
</gene>
<proteinExistence type="inferred from homology"/>
<dbReference type="InterPro" id="IPR017853">
    <property type="entry name" value="GH"/>
</dbReference>
<dbReference type="PANTHER" id="PTHR31268:SF32">
    <property type="entry name" value="GALACTINOL--SUCROSE GALACTOSYLTRANSFERASE 2-RELATED"/>
    <property type="match status" value="1"/>
</dbReference>
<organism evidence="7">
    <name type="scientific">Chrysotila carterae</name>
    <name type="common">Marine alga</name>
    <name type="synonym">Syracosphaera carterae</name>
    <dbReference type="NCBI Taxonomy" id="13221"/>
    <lineage>
        <taxon>Eukaryota</taxon>
        <taxon>Haptista</taxon>
        <taxon>Haptophyta</taxon>
        <taxon>Prymnesiophyceae</taxon>
        <taxon>Isochrysidales</taxon>
        <taxon>Isochrysidaceae</taxon>
        <taxon>Chrysotila</taxon>
    </lineage>
</organism>
<evidence type="ECO:0000256" key="6">
    <source>
        <dbReference type="SAM" id="SignalP"/>
    </source>
</evidence>
<feature type="region of interest" description="Disordered" evidence="5">
    <location>
        <begin position="324"/>
        <end position="347"/>
    </location>
</feature>
<dbReference type="InterPro" id="IPR013785">
    <property type="entry name" value="Aldolase_TIM"/>
</dbReference>
<dbReference type="GO" id="GO:0047274">
    <property type="term" value="F:galactinol-sucrose galactosyltransferase activity"/>
    <property type="evidence" value="ECO:0007669"/>
    <property type="project" value="UniProtKB-EC"/>
</dbReference>
<feature type="chain" id="PRO_5030555448" description="galactinol--sucrose galactosyltransferase" evidence="6">
    <location>
        <begin position="20"/>
        <end position="946"/>
    </location>
</feature>
<dbReference type="Pfam" id="PF05691">
    <property type="entry name" value="Raffinose_syn"/>
    <property type="match status" value="2"/>
</dbReference>
<dbReference type="SUPFAM" id="SSF51445">
    <property type="entry name" value="(Trans)glycosidases"/>
    <property type="match status" value="1"/>
</dbReference>
<comment type="similarity">
    <text evidence="1">Belongs to the glycosyl hydrolases 36 family.</text>
</comment>
<dbReference type="EC" id="2.4.1.82" evidence="2"/>
<sequence length="946" mass="102644">MVGLKHALFSLASIPMSMAFHHTAISTRRPSYWQQHVAVRTHAIRSLGALSSQVLVPAPYSTQDSLLDLPLSRLRQKGGHEDLPSRNNPSVWIADGKMHCRVGPRSFVLLSGLRSSVSAYATDATATAQTHLFSLAGLPSRSAHISALGNLQGEEFLAAARTKRWWMGPSFGQKGAGVPTETQFLLVKLAKDAYAVMLPLVADGLRCTLRGSEDRNKSLLFAQMDSGDTQHTFTGMEPFMVVSVSESPFDAIKDAMSRAARQLATFELASEKRVSSDINLFGWCTWDAFYQHVDAAGVRSGLASLLSAGTPAKMLILDDGWQSVQDDEQETAEKPEQEEGVLNDPAQGEGKSLWEEMVASCYRNFVHNARHNAAQLHVWRWAAKTVLRKPLGQFFAENTPFTKRLSSFEANEKFEDKAKGTTLKALVRDLRETFGLRSVYCWHTLGGYWGGVSTTSEQMAHLQPRRTMPKPARSLLEVEPALAWDAAALRGVGQIPANKIRDFFHGLHGYLADAGVDGVKVDGQSGMGPFGGAALVRTMVHEMERSVAKHFGNRCINCMCHSSENLFSYRSTAVVRAADDFYPRELLSQPVHLLNVAYNSLFLSHVGAPDWDMFQSSHADAALHAAARAVGGCPVYVSDKPGEHNAELLRKLVLPDGTILRCVDAGRPTKDVLFADANADGRTALKIFNKNARTAVVGAFNVQGAQWDRESRQFVEVPEAMREVRFEVKAQDVDGWSAAADAAHMRDAYVVMSHRDGKLRRMGNDEALPCSLEPRQWEIFTFAHIQHLEGIEWAALGLSEMLNGGGAVVESTLYASHAFVEAPEATLAPAAAPATTTTTIATTAFTQAAQAAQTALAATTATAAMATAATSSAAVMNADAVDTAAARASVVASVVLRASGRFVAYCSQRPRSVTSGEAQLAFEWDGHVLSVPFERGAAQTQLLISF</sequence>
<dbReference type="AlphaFoldDB" id="A0A7S4BV61"/>
<protein>
    <recommendedName>
        <fullName evidence="2">galactinol--sucrose galactosyltransferase</fullName>
        <ecNumber evidence="2">2.4.1.82</ecNumber>
    </recommendedName>
</protein>
<keyword evidence="6" id="KW-0732">Signal</keyword>
<name>A0A7S4BV61_CHRCT</name>
<evidence type="ECO:0000313" key="7">
    <source>
        <dbReference type="EMBL" id="CAE0778089.1"/>
    </source>
</evidence>
<evidence type="ECO:0000256" key="1">
    <source>
        <dbReference type="ARBA" id="ARBA00007240"/>
    </source>
</evidence>
<evidence type="ECO:0000256" key="3">
    <source>
        <dbReference type="ARBA" id="ARBA00023277"/>
    </source>
</evidence>
<dbReference type="EMBL" id="HBIZ01048021">
    <property type="protein sequence ID" value="CAE0778089.1"/>
    <property type="molecule type" value="Transcribed_RNA"/>
</dbReference>
<dbReference type="InterPro" id="IPR008811">
    <property type="entry name" value="Glycosyl_hydrolases_36"/>
</dbReference>
<evidence type="ECO:0000256" key="5">
    <source>
        <dbReference type="SAM" id="MobiDB-lite"/>
    </source>
</evidence>
<comment type="catalytic activity">
    <reaction evidence="4">
        <text>alpha-D-galactosyl-(1-&gt;3)-1D-myo-inositol + sucrose = raffinose + myo-inositol</text>
        <dbReference type="Rhea" id="RHEA:20161"/>
        <dbReference type="ChEBI" id="CHEBI:16634"/>
        <dbReference type="ChEBI" id="CHEBI:17268"/>
        <dbReference type="ChEBI" id="CHEBI:17505"/>
        <dbReference type="ChEBI" id="CHEBI:17992"/>
        <dbReference type="EC" id="2.4.1.82"/>
    </reaction>
</comment>
<reference evidence="7" key="1">
    <citation type="submission" date="2021-01" db="EMBL/GenBank/DDBJ databases">
        <authorList>
            <person name="Corre E."/>
            <person name="Pelletier E."/>
            <person name="Niang G."/>
            <person name="Scheremetjew M."/>
            <person name="Finn R."/>
            <person name="Kale V."/>
            <person name="Holt S."/>
            <person name="Cochrane G."/>
            <person name="Meng A."/>
            <person name="Brown T."/>
            <person name="Cohen L."/>
        </authorList>
    </citation>
    <scope>NUCLEOTIDE SEQUENCE</scope>
    <source>
        <strain evidence="7">CCMP645</strain>
    </source>
</reference>
<dbReference type="Gene3D" id="3.20.20.70">
    <property type="entry name" value="Aldolase class I"/>
    <property type="match status" value="1"/>
</dbReference>
<dbReference type="PANTHER" id="PTHR31268">
    <property type="match status" value="1"/>
</dbReference>
<accession>A0A7S4BV61</accession>
<keyword evidence="3" id="KW-0119">Carbohydrate metabolism</keyword>
<evidence type="ECO:0000256" key="4">
    <source>
        <dbReference type="ARBA" id="ARBA00049426"/>
    </source>
</evidence>
<evidence type="ECO:0000256" key="2">
    <source>
        <dbReference type="ARBA" id="ARBA00012708"/>
    </source>
</evidence>
<feature type="signal peptide" evidence="6">
    <location>
        <begin position="1"/>
        <end position="19"/>
    </location>
</feature>